<sequence length="269" mass="28928">MSIGGDATAQTSLLGIGLLGRELGLDAHNRIENDASLTRNDFFLSNGDNHSFNATLFQMMTSTVSTTSSPTSPIYDRTGLSLFRSQRWAQSQRDNPDFFYGPIGFGLYAAAGFVYELFANGSEAGIGADKETLLSFFGAVPIPGEEGYTVQPERFPPNWYTRTNAYTIPELAVEAVAMYLENPVLFGGNAAEGSFDVVDSDDGLISGGMLKTGISEDEVACLLYQVIATQAIPVSLDDVVEIPVEILNWLGTKLDPIFEPLGCPLAINA</sequence>
<dbReference type="AlphaFoldDB" id="A0A166B8B7"/>
<dbReference type="PROSITE" id="PS51405">
    <property type="entry name" value="HEME_HALOPEROXIDASE"/>
    <property type="match status" value="1"/>
</dbReference>
<evidence type="ECO:0000259" key="8">
    <source>
        <dbReference type="PROSITE" id="PS51405"/>
    </source>
</evidence>
<keyword evidence="2" id="KW-0575">Peroxidase</keyword>
<name>A0A166B8B7_9AGAM</name>
<dbReference type="InterPro" id="IPR036851">
    <property type="entry name" value="Chloroperoxidase-like_sf"/>
</dbReference>
<evidence type="ECO:0000256" key="5">
    <source>
        <dbReference type="ARBA" id="ARBA00023002"/>
    </source>
</evidence>
<evidence type="ECO:0000313" key="10">
    <source>
        <dbReference type="Proteomes" id="UP000076798"/>
    </source>
</evidence>
<evidence type="ECO:0000256" key="7">
    <source>
        <dbReference type="ARBA" id="ARBA00025795"/>
    </source>
</evidence>
<evidence type="ECO:0000256" key="3">
    <source>
        <dbReference type="ARBA" id="ARBA00022617"/>
    </source>
</evidence>
<dbReference type="Gene3D" id="1.10.489.10">
    <property type="entry name" value="Chloroperoxidase-like"/>
    <property type="match status" value="1"/>
</dbReference>
<keyword evidence="5" id="KW-0560">Oxidoreductase</keyword>
<gene>
    <name evidence="9" type="ORF">SISSUDRAFT_1050378</name>
</gene>
<dbReference type="Proteomes" id="UP000076798">
    <property type="component" value="Unassembled WGS sequence"/>
</dbReference>
<evidence type="ECO:0000256" key="1">
    <source>
        <dbReference type="ARBA" id="ARBA00001970"/>
    </source>
</evidence>
<proteinExistence type="inferred from homology"/>
<keyword evidence="3" id="KW-0349">Heme</keyword>
<dbReference type="InterPro" id="IPR000028">
    <property type="entry name" value="Chloroperoxidase"/>
</dbReference>
<dbReference type="Pfam" id="PF01328">
    <property type="entry name" value="Peroxidase_2"/>
    <property type="match status" value="1"/>
</dbReference>
<evidence type="ECO:0000256" key="2">
    <source>
        <dbReference type="ARBA" id="ARBA00022559"/>
    </source>
</evidence>
<evidence type="ECO:0000256" key="6">
    <source>
        <dbReference type="ARBA" id="ARBA00023004"/>
    </source>
</evidence>
<keyword evidence="4" id="KW-0479">Metal-binding</keyword>
<dbReference type="GO" id="GO:0046872">
    <property type="term" value="F:metal ion binding"/>
    <property type="evidence" value="ECO:0007669"/>
    <property type="project" value="UniProtKB-KW"/>
</dbReference>
<dbReference type="GO" id="GO:0004601">
    <property type="term" value="F:peroxidase activity"/>
    <property type="evidence" value="ECO:0007669"/>
    <property type="project" value="UniProtKB-KW"/>
</dbReference>
<keyword evidence="6" id="KW-0408">Iron</keyword>
<accession>A0A166B8B7</accession>
<evidence type="ECO:0000313" key="9">
    <source>
        <dbReference type="EMBL" id="KZT36093.1"/>
    </source>
</evidence>
<evidence type="ECO:0000256" key="4">
    <source>
        <dbReference type="ARBA" id="ARBA00022723"/>
    </source>
</evidence>
<protein>
    <recommendedName>
        <fullName evidence="8">Heme haloperoxidase family profile domain-containing protein</fullName>
    </recommendedName>
</protein>
<keyword evidence="10" id="KW-1185">Reference proteome</keyword>
<dbReference type="OrthoDB" id="2542103at2759"/>
<dbReference type="PANTHER" id="PTHR33577">
    <property type="entry name" value="STERIGMATOCYSTIN BIOSYNTHESIS PEROXIDASE STCC-RELATED"/>
    <property type="match status" value="1"/>
</dbReference>
<dbReference type="EMBL" id="KV428117">
    <property type="protein sequence ID" value="KZT36093.1"/>
    <property type="molecule type" value="Genomic_DNA"/>
</dbReference>
<comment type="similarity">
    <text evidence="7">Belongs to the chloroperoxidase family.</text>
</comment>
<dbReference type="PANTHER" id="PTHR33577:SF15">
    <property type="entry name" value="HEME HALOPEROXIDASE FAMILY PROFILE DOMAIN-CONTAINING PROTEIN"/>
    <property type="match status" value="1"/>
</dbReference>
<organism evidence="9 10">
    <name type="scientific">Sistotremastrum suecicum HHB10207 ss-3</name>
    <dbReference type="NCBI Taxonomy" id="1314776"/>
    <lineage>
        <taxon>Eukaryota</taxon>
        <taxon>Fungi</taxon>
        <taxon>Dikarya</taxon>
        <taxon>Basidiomycota</taxon>
        <taxon>Agaricomycotina</taxon>
        <taxon>Agaricomycetes</taxon>
        <taxon>Sistotremastrales</taxon>
        <taxon>Sistotremastraceae</taxon>
        <taxon>Sistotremastrum</taxon>
    </lineage>
</organism>
<reference evidence="9 10" key="1">
    <citation type="journal article" date="2016" name="Mol. Biol. Evol.">
        <title>Comparative Genomics of Early-Diverging Mushroom-Forming Fungi Provides Insights into the Origins of Lignocellulose Decay Capabilities.</title>
        <authorList>
            <person name="Nagy L.G."/>
            <person name="Riley R."/>
            <person name="Tritt A."/>
            <person name="Adam C."/>
            <person name="Daum C."/>
            <person name="Floudas D."/>
            <person name="Sun H."/>
            <person name="Yadav J.S."/>
            <person name="Pangilinan J."/>
            <person name="Larsson K.H."/>
            <person name="Matsuura K."/>
            <person name="Barry K."/>
            <person name="Labutti K."/>
            <person name="Kuo R."/>
            <person name="Ohm R.A."/>
            <person name="Bhattacharya S.S."/>
            <person name="Shirouzu T."/>
            <person name="Yoshinaga Y."/>
            <person name="Martin F.M."/>
            <person name="Grigoriev I.V."/>
            <person name="Hibbett D.S."/>
        </authorList>
    </citation>
    <scope>NUCLEOTIDE SEQUENCE [LARGE SCALE GENOMIC DNA]</scope>
    <source>
        <strain evidence="9 10">HHB10207 ss-3</strain>
    </source>
</reference>
<feature type="domain" description="Heme haloperoxidase family profile" evidence="8">
    <location>
        <begin position="1"/>
        <end position="173"/>
    </location>
</feature>
<comment type="cofactor">
    <cofactor evidence="1">
        <name>heme b</name>
        <dbReference type="ChEBI" id="CHEBI:60344"/>
    </cofactor>
</comment>